<sequence>MWRARESTYAAFVAHLEQADGFPTLLPWPLSPGWQISDFGVVARAGRKPQATVTCCSGVSELDGAVDVFVVSEEPGTGLGARVARLDRSYPSDVAEEPPVARVQVDGREVPLWAVSTSAADGEFDRAVLVGEASGRWLWIVLHPASAMLLMRDDWILRDASGAGAALIEMTFGGTPPRW</sequence>
<dbReference type="Pfam" id="PF20544">
    <property type="entry name" value="DUF6758"/>
    <property type="match status" value="1"/>
</dbReference>
<dbReference type="AlphaFoldDB" id="A0A6G7YKU6"/>
<reference evidence="1 2" key="1">
    <citation type="submission" date="2020-03" db="EMBL/GenBank/DDBJ databases">
        <title>Nocardioides sp. nov., isolated from fish.</title>
        <authorList>
            <person name="Hyun D.-W."/>
            <person name="Bae J.-W."/>
        </authorList>
    </citation>
    <scope>NUCLEOTIDE SEQUENCE [LARGE SCALE GENOMIC DNA]</scope>
    <source>
        <strain evidence="1 2">HDW12A</strain>
    </source>
</reference>
<gene>
    <name evidence="1" type="ORF">G7071_09450</name>
</gene>
<dbReference type="KEGG" id="npi:G7071_09450"/>
<name>A0A6G7YKU6_9ACTN</name>
<organism evidence="1 2">
    <name type="scientific">Nocardioides piscis</name>
    <dbReference type="NCBI Taxonomy" id="2714938"/>
    <lineage>
        <taxon>Bacteria</taxon>
        <taxon>Bacillati</taxon>
        <taxon>Actinomycetota</taxon>
        <taxon>Actinomycetes</taxon>
        <taxon>Propionibacteriales</taxon>
        <taxon>Nocardioidaceae</taxon>
        <taxon>Nocardioides</taxon>
    </lineage>
</organism>
<proteinExistence type="predicted"/>
<dbReference type="InterPro" id="IPR046646">
    <property type="entry name" value="DUF6758"/>
</dbReference>
<evidence type="ECO:0000313" key="2">
    <source>
        <dbReference type="Proteomes" id="UP000502035"/>
    </source>
</evidence>
<keyword evidence="2" id="KW-1185">Reference proteome</keyword>
<evidence type="ECO:0000313" key="1">
    <source>
        <dbReference type="EMBL" id="QIK77336.1"/>
    </source>
</evidence>
<accession>A0A6G7YKU6</accession>
<dbReference type="EMBL" id="CP049866">
    <property type="protein sequence ID" value="QIK77336.1"/>
    <property type="molecule type" value="Genomic_DNA"/>
</dbReference>
<protein>
    <submittedName>
        <fullName evidence="1">Uncharacterized protein</fullName>
    </submittedName>
</protein>
<dbReference type="Proteomes" id="UP000502035">
    <property type="component" value="Chromosome"/>
</dbReference>